<dbReference type="KEGG" id="cput:CONPUDRAFT_155503"/>
<feature type="compositionally biased region" description="Basic and acidic residues" evidence="1">
    <location>
        <begin position="77"/>
        <end position="86"/>
    </location>
</feature>
<dbReference type="Proteomes" id="UP000053558">
    <property type="component" value="Unassembled WGS sequence"/>
</dbReference>
<dbReference type="GeneID" id="19203458"/>
<evidence type="ECO:0008006" key="5">
    <source>
        <dbReference type="Google" id="ProtNLM"/>
    </source>
</evidence>
<keyword evidence="2" id="KW-0732">Signal</keyword>
<sequence length="86" mass="9157">MMRSRSRYLCFSKLCWVSFFIAGITALCRSEVVHHSGVGLVDGSGCSGEAEKRTEDGSGCSGEAEKQIEDSSGCSGEVEKQRSGTT</sequence>
<protein>
    <recommendedName>
        <fullName evidence="5">Secreted protein</fullName>
    </recommendedName>
</protein>
<name>A0A5M3MJ09_CONPW</name>
<dbReference type="EMBL" id="JH711581">
    <property type="protein sequence ID" value="EIW78774.1"/>
    <property type="molecule type" value="Genomic_DNA"/>
</dbReference>
<proteinExistence type="predicted"/>
<feature type="chain" id="PRO_5024440541" description="Secreted protein" evidence="2">
    <location>
        <begin position="31"/>
        <end position="86"/>
    </location>
</feature>
<keyword evidence="4" id="KW-1185">Reference proteome</keyword>
<evidence type="ECO:0000313" key="4">
    <source>
        <dbReference type="Proteomes" id="UP000053558"/>
    </source>
</evidence>
<organism evidence="3 4">
    <name type="scientific">Coniophora puteana (strain RWD-64-598)</name>
    <name type="common">Brown rot fungus</name>
    <dbReference type="NCBI Taxonomy" id="741705"/>
    <lineage>
        <taxon>Eukaryota</taxon>
        <taxon>Fungi</taxon>
        <taxon>Dikarya</taxon>
        <taxon>Basidiomycota</taxon>
        <taxon>Agaricomycotina</taxon>
        <taxon>Agaricomycetes</taxon>
        <taxon>Agaricomycetidae</taxon>
        <taxon>Boletales</taxon>
        <taxon>Coniophorineae</taxon>
        <taxon>Coniophoraceae</taxon>
        <taxon>Coniophora</taxon>
    </lineage>
</organism>
<evidence type="ECO:0000313" key="3">
    <source>
        <dbReference type="EMBL" id="EIW78774.1"/>
    </source>
</evidence>
<dbReference type="RefSeq" id="XP_007770570.1">
    <property type="nucleotide sequence ID" value="XM_007772380.1"/>
</dbReference>
<reference evidence="4" key="1">
    <citation type="journal article" date="2012" name="Science">
        <title>The Paleozoic origin of enzymatic lignin decomposition reconstructed from 31 fungal genomes.</title>
        <authorList>
            <person name="Floudas D."/>
            <person name="Binder M."/>
            <person name="Riley R."/>
            <person name="Barry K."/>
            <person name="Blanchette R.A."/>
            <person name="Henrissat B."/>
            <person name="Martinez A.T."/>
            <person name="Otillar R."/>
            <person name="Spatafora J.W."/>
            <person name="Yadav J.S."/>
            <person name="Aerts A."/>
            <person name="Benoit I."/>
            <person name="Boyd A."/>
            <person name="Carlson A."/>
            <person name="Copeland A."/>
            <person name="Coutinho P.M."/>
            <person name="de Vries R.P."/>
            <person name="Ferreira P."/>
            <person name="Findley K."/>
            <person name="Foster B."/>
            <person name="Gaskell J."/>
            <person name="Glotzer D."/>
            <person name="Gorecki P."/>
            <person name="Heitman J."/>
            <person name="Hesse C."/>
            <person name="Hori C."/>
            <person name="Igarashi K."/>
            <person name="Jurgens J.A."/>
            <person name="Kallen N."/>
            <person name="Kersten P."/>
            <person name="Kohler A."/>
            <person name="Kuees U."/>
            <person name="Kumar T.K.A."/>
            <person name="Kuo A."/>
            <person name="LaButti K."/>
            <person name="Larrondo L.F."/>
            <person name="Lindquist E."/>
            <person name="Ling A."/>
            <person name="Lombard V."/>
            <person name="Lucas S."/>
            <person name="Lundell T."/>
            <person name="Martin R."/>
            <person name="McLaughlin D.J."/>
            <person name="Morgenstern I."/>
            <person name="Morin E."/>
            <person name="Murat C."/>
            <person name="Nagy L.G."/>
            <person name="Nolan M."/>
            <person name="Ohm R.A."/>
            <person name="Patyshakuliyeva A."/>
            <person name="Rokas A."/>
            <person name="Ruiz-Duenas F.J."/>
            <person name="Sabat G."/>
            <person name="Salamov A."/>
            <person name="Samejima M."/>
            <person name="Schmutz J."/>
            <person name="Slot J.C."/>
            <person name="St John F."/>
            <person name="Stenlid J."/>
            <person name="Sun H."/>
            <person name="Sun S."/>
            <person name="Syed K."/>
            <person name="Tsang A."/>
            <person name="Wiebenga A."/>
            <person name="Young D."/>
            <person name="Pisabarro A."/>
            <person name="Eastwood D.C."/>
            <person name="Martin F."/>
            <person name="Cullen D."/>
            <person name="Grigoriev I.V."/>
            <person name="Hibbett D.S."/>
        </authorList>
    </citation>
    <scope>NUCLEOTIDE SEQUENCE [LARGE SCALE GENOMIC DNA]</scope>
    <source>
        <strain evidence="4">RWD-64-598 SS2</strain>
    </source>
</reference>
<evidence type="ECO:0000256" key="1">
    <source>
        <dbReference type="SAM" id="MobiDB-lite"/>
    </source>
</evidence>
<feature type="signal peptide" evidence="2">
    <location>
        <begin position="1"/>
        <end position="30"/>
    </location>
</feature>
<evidence type="ECO:0000256" key="2">
    <source>
        <dbReference type="SAM" id="SignalP"/>
    </source>
</evidence>
<comment type="caution">
    <text evidence="3">The sequence shown here is derived from an EMBL/GenBank/DDBJ whole genome shotgun (WGS) entry which is preliminary data.</text>
</comment>
<gene>
    <name evidence="3" type="ORF">CONPUDRAFT_155503</name>
</gene>
<feature type="region of interest" description="Disordered" evidence="1">
    <location>
        <begin position="40"/>
        <end position="86"/>
    </location>
</feature>
<accession>A0A5M3MJ09</accession>
<dbReference type="AlphaFoldDB" id="A0A5M3MJ09"/>